<gene>
    <name evidence="2" type="ORF">D9615_001604</name>
</gene>
<feature type="chain" id="PRO_5034868180" evidence="1">
    <location>
        <begin position="19"/>
        <end position="377"/>
    </location>
</feature>
<proteinExistence type="predicted"/>
<keyword evidence="1" id="KW-0732">Signal</keyword>
<accession>A0A8H5MAS6</accession>
<feature type="signal peptide" evidence="1">
    <location>
        <begin position="1"/>
        <end position="18"/>
    </location>
</feature>
<organism evidence="2 3">
    <name type="scientific">Tricholomella constricta</name>
    <dbReference type="NCBI Taxonomy" id="117010"/>
    <lineage>
        <taxon>Eukaryota</taxon>
        <taxon>Fungi</taxon>
        <taxon>Dikarya</taxon>
        <taxon>Basidiomycota</taxon>
        <taxon>Agaricomycotina</taxon>
        <taxon>Agaricomycetes</taxon>
        <taxon>Agaricomycetidae</taxon>
        <taxon>Agaricales</taxon>
        <taxon>Tricholomatineae</taxon>
        <taxon>Lyophyllaceae</taxon>
        <taxon>Tricholomella</taxon>
    </lineage>
</organism>
<reference evidence="2 3" key="1">
    <citation type="journal article" date="2020" name="ISME J.">
        <title>Uncovering the hidden diversity of litter-decomposition mechanisms in mushroom-forming fungi.</title>
        <authorList>
            <person name="Floudas D."/>
            <person name="Bentzer J."/>
            <person name="Ahren D."/>
            <person name="Johansson T."/>
            <person name="Persson P."/>
            <person name="Tunlid A."/>
        </authorList>
    </citation>
    <scope>NUCLEOTIDE SEQUENCE [LARGE SCALE GENOMIC DNA]</scope>
    <source>
        <strain evidence="2 3">CBS 661.87</strain>
    </source>
</reference>
<name>A0A8H5MAS6_9AGAR</name>
<dbReference type="OrthoDB" id="3014608at2759"/>
<dbReference type="AlphaFoldDB" id="A0A8H5MAS6"/>
<protein>
    <submittedName>
        <fullName evidence="2">Uncharacterized protein</fullName>
    </submittedName>
</protein>
<keyword evidence="3" id="KW-1185">Reference proteome</keyword>
<dbReference type="Proteomes" id="UP000565441">
    <property type="component" value="Unassembled WGS sequence"/>
</dbReference>
<evidence type="ECO:0000313" key="2">
    <source>
        <dbReference type="EMBL" id="KAF5386796.1"/>
    </source>
</evidence>
<comment type="caution">
    <text evidence="2">The sequence shown here is derived from an EMBL/GenBank/DDBJ whole genome shotgun (WGS) entry which is preliminary data.</text>
</comment>
<dbReference type="EMBL" id="JAACJP010000002">
    <property type="protein sequence ID" value="KAF5386796.1"/>
    <property type="molecule type" value="Genomic_DNA"/>
</dbReference>
<evidence type="ECO:0000256" key="1">
    <source>
        <dbReference type="SAM" id="SignalP"/>
    </source>
</evidence>
<evidence type="ECO:0000313" key="3">
    <source>
        <dbReference type="Proteomes" id="UP000565441"/>
    </source>
</evidence>
<sequence length="377" mass="39724">MLLLPIILLAAEFSGITALPLAARHDSSSRGIKSKGGNAVTKALAAAPAAANATEIGQFGQVIQLGGGNVKTDVVFTKSAVGSFEVEFQDVNANTLTVTENKNPPRPPTGFTALEPSSFKIALAKGANNLTLQKVDYIIDAASDAVKGIDFSKGKIGKLCTETNTFVIDDALGELEFEADENELTLTVKNMIGEWGIFVPTAAAVGGVAEKKNEIEIVGAFDTAIAISGSNQKTDIFFPESAAGKLEVEVDANAPNTITVKQNTSPVAPPAGFLFVDPTTYQIATVSKTNPAIDVVKVDYIFSAAVLAAVDVKQGVIGKLDTATNTFVTDPKLLNAEFEFEAEENEWTLTVPDLNGEWAILIPEAALLPRTRRSLAL</sequence>